<dbReference type="STRING" id="990268.JCM19235_1278"/>
<evidence type="ECO:0000313" key="1">
    <source>
        <dbReference type="EMBL" id="GAL22977.1"/>
    </source>
</evidence>
<evidence type="ECO:0000313" key="2">
    <source>
        <dbReference type="Proteomes" id="UP000029228"/>
    </source>
</evidence>
<dbReference type="EMBL" id="BBMR01000017">
    <property type="protein sequence ID" value="GAL22977.1"/>
    <property type="molecule type" value="Genomic_DNA"/>
</dbReference>
<sequence length="109" mass="12521">MPSIRIRFHYNTVTLNERGVVDGHKSICGNTVEVIGADGKTERFEFLGFRQYADYKDSLIPVQFVKVWNIAAFYADDYARAEFVDTTIIALGYLKRMSVVYFYCWTAVG</sequence>
<protein>
    <submittedName>
        <fullName evidence="1">Uncharacterized protein</fullName>
    </submittedName>
</protein>
<reference evidence="1 2" key="1">
    <citation type="submission" date="2014-09" db="EMBL/GenBank/DDBJ databases">
        <title>Vibrio maritimus JCM 19235. (C45) whole genome shotgun sequence.</title>
        <authorList>
            <person name="Sawabe T."/>
            <person name="Meirelles P."/>
            <person name="Nakanishi M."/>
            <person name="Sayaka M."/>
            <person name="Hattori M."/>
            <person name="Ohkuma M."/>
        </authorList>
    </citation>
    <scope>NUCLEOTIDE SEQUENCE [LARGE SCALE GENOMIC DNA]</scope>
    <source>
        <strain evidence="2">JCM19235</strain>
    </source>
</reference>
<dbReference type="Proteomes" id="UP000029228">
    <property type="component" value="Unassembled WGS sequence"/>
</dbReference>
<comment type="caution">
    <text evidence="1">The sequence shown here is derived from an EMBL/GenBank/DDBJ whole genome shotgun (WGS) entry which is preliminary data.</text>
</comment>
<organism evidence="1 2">
    <name type="scientific">Vibrio maritimus</name>
    <dbReference type="NCBI Taxonomy" id="990268"/>
    <lineage>
        <taxon>Bacteria</taxon>
        <taxon>Pseudomonadati</taxon>
        <taxon>Pseudomonadota</taxon>
        <taxon>Gammaproteobacteria</taxon>
        <taxon>Vibrionales</taxon>
        <taxon>Vibrionaceae</taxon>
        <taxon>Vibrio</taxon>
    </lineage>
</organism>
<gene>
    <name evidence="1" type="ORF">JCM19235_1278</name>
</gene>
<dbReference type="AlphaFoldDB" id="A0A090SUJ5"/>
<proteinExistence type="predicted"/>
<accession>A0A090SUJ5</accession>
<name>A0A090SUJ5_9VIBR</name>
<keyword evidence="2" id="KW-1185">Reference proteome</keyword>
<reference evidence="1 2" key="2">
    <citation type="submission" date="2014-09" db="EMBL/GenBank/DDBJ databases">
        <authorList>
            <consortium name="NBRP consortium"/>
            <person name="Sawabe T."/>
            <person name="Meirelles P."/>
            <person name="Nakanishi M."/>
            <person name="Sayaka M."/>
            <person name="Hattori M."/>
            <person name="Ohkuma M."/>
        </authorList>
    </citation>
    <scope>NUCLEOTIDE SEQUENCE [LARGE SCALE GENOMIC DNA]</scope>
    <source>
        <strain evidence="2">JCM19235</strain>
    </source>
</reference>